<dbReference type="PANTHER" id="PTHR33164:SF101">
    <property type="entry name" value="TRANSCRIPTIONAL REPRESSOR MPRA"/>
    <property type="match status" value="1"/>
</dbReference>
<reference evidence="2 3" key="1">
    <citation type="submission" date="2016-10" db="EMBL/GenBank/DDBJ databases">
        <authorList>
            <person name="de Groot N.N."/>
        </authorList>
    </citation>
    <scope>NUCLEOTIDE SEQUENCE [LARGE SCALE GENOMIC DNA]</scope>
    <source>
        <strain evidence="2 3">Vu-144</strain>
    </source>
</reference>
<organism evidence="2 3">
    <name type="scientific">Arachidicoccus rhizosphaerae</name>
    <dbReference type="NCBI Taxonomy" id="551991"/>
    <lineage>
        <taxon>Bacteria</taxon>
        <taxon>Pseudomonadati</taxon>
        <taxon>Bacteroidota</taxon>
        <taxon>Chitinophagia</taxon>
        <taxon>Chitinophagales</taxon>
        <taxon>Chitinophagaceae</taxon>
        <taxon>Arachidicoccus</taxon>
    </lineage>
</organism>
<dbReference type="AlphaFoldDB" id="A0A1H4BIZ6"/>
<sequence length="156" mass="18101">MHYLCTMKIENVIKQSSFSSSYHKVVVNLIFTGNWIRDEQMKVFKQFDLLPQHYNVLRIIKGHMPHPIAPKDIKEVLIDKAGDLTRLLDKLEKKGLVKRNLCPSNRRQMDISMTDKGLKILEQLQGPLQIFTDMIQNNLSKDQAENLSDLLDQLRG</sequence>
<protein>
    <submittedName>
        <fullName evidence="2">DNA-binding transcriptional regulator, MarR family</fullName>
    </submittedName>
</protein>
<dbReference type="PRINTS" id="PR00598">
    <property type="entry name" value="HTHMARR"/>
</dbReference>
<evidence type="ECO:0000313" key="3">
    <source>
        <dbReference type="Proteomes" id="UP000199041"/>
    </source>
</evidence>
<dbReference type="Gene3D" id="1.10.10.10">
    <property type="entry name" value="Winged helix-like DNA-binding domain superfamily/Winged helix DNA-binding domain"/>
    <property type="match status" value="1"/>
</dbReference>
<accession>A0A1H4BIZ6</accession>
<evidence type="ECO:0000259" key="1">
    <source>
        <dbReference type="PROSITE" id="PS50995"/>
    </source>
</evidence>
<gene>
    <name evidence="2" type="ORF">SAMN05192529_1227</name>
</gene>
<dbReference type="GO" id="GO:0003677">
    <property type="term" value="F:DNA binding"/>
    <property type="evidence" value="ECO:0007669"/>
    <property type="project" value="UniProtKB-KW"/>
</dbReference>
<dbReference type="GO" id="GO:0003700">
    <property type="term" value="F:DNA-binding transcription factor activity"/>
    <property type="evidence" value="ECO:0007669"/>
    <property type="project" value="InterPro"/>
</dbReference>
<dbReference type="InterPro" id="IPR036390">
    <property type="entry name" value="WH_DNA-bd_sf"/>
</dbReference>
<keyword evidence="2" id="KW-0238">DNA-binding</keyword>
<evidence type="ECO:0000313" key="2">
    <source>
        <dbReference type="EMBL" id="SEA48165.1"/>
    </source>
</evidence>
<keyword evidence="3" id="KW-1185">Reference proteome</keyword>
<dbReference type="SUPFAM" id="SSF46785">
    <property type="entry name" value="Winged helix' DNA-binding domain"/>
    <property type="match status" value="1"/>
</dbReference>
<dbReference type="SMART" id="SM00347">
    <property type="entry name" value="HTH_MARR"/>
    <property type="match status" value="1"/>
</dbReference>
<dbReference type="PROSITE" id="PS50995">
    <property type="entry name" value="HTH_MARR_2"/>
    <property type="match status" value="1"/>
</dbReference>
<dbReference type="InterPro" id="IPR039422">
    <property type="entry name" value="MarR/SlyA-like"/>
</dbReference>
<dbReference type="Proteomes" id="UP000199041">
    <property type="component" value="Unassembled WGS sequence"/>
</dbReference>
<dbReference type="InterPro" id="IPR036388">
    <property type="entry name" value="WH-like_DNA-bd_sf"/>
</dbReference>
<name>A0A1H4BIZ6_9BACT</name>
<dbReference type="Pfam" id="PF01047">
    <property type="entry name" value="MarR"/>
    <property type="match status" value="1"/>
</dbReference>
<dbReference type="EMBL" id="FNQY01000022">
    <property type="protein sequence ID" value="SEA48165.1"/>
    <property type="molecule type" value="Genomic_DNA"/>
</dbReference>
<dbReference type="GO" id="GO:0006950">
    <property type="term" value="P:response to stress"/>
    <property type="evidence" value="ECO:0007669"/>
    <property type="project" value="TreeGrafter"/>
</dbReference>
<dbReference type="InterPro" id="IPR000835">
    <property type="entry name" value="HTH_MarR-typ"/>
</dbReference>
<proteinExistence type="predicted"/>
<dbReference type="PANTHER" id="PTHR33164">
    <property type="entry name" value="TRANSCRIPTIONAL REGULATOR, MARR FAMILY"/>
    <property type="match status" value="1"/>
</dbReference>
<dbReference type="STRING" id="551991.SAMN05192529_1227"/>
<feature type="domain" description="HTH marR-type" evidence="1">
    <location>
        <begin position="15"/>
        <end position="156"/>
    </location>
</feature>